<dbReference type="GO" id="GO:0005524">
    <property type="term" value="F:ATP binding"/>
    <property type="evidence" value="ECO:0007669"/>
    <property type="project" value="UniProtKB-KW"/>
</dbReference>
<evidence type="ECO:0000313" key="5">
    <source>
        <dbReference type="EMBL" id="CAG9859617.1"/>
    </source>
</evidence>
<gene>
    <name evidence="5" type="ORF">PHYEVI_LOCUS5991</name>
</gene>
<dbReference type="PANTHER" id="PTHR10344">
    <property type="entry name" value="THYMIDYLATE KINASE"/>
    <property type="match status" value="1"/>
</dbReference>
<dbReference type="GO" id="GO:0004550">
    <property type="term" value="F:nucleoside diphosphate kinase activity"/>
    <property type="evidence" value="ECO:0007669"/>
    <property type="project" value="TreeGrafter"/>
</dbReference>
<keyword evidence="2" id="KW-0547">Nucleotide-binding</keyword>
<dbReference type="GO" id="GO:0005739">
    <property type="term" value="C:mitochondrion"/>
    <property type="evidence" value="ECO:0007669"/>
    <property type="project" value="TreeGrafter"/>
</dbReference>
<feature type="domain" description="Thymidylate kinase-like" evidence="4">
    <location>
        <begin position="323"/>
        <end position="508"/>
    </location>
</feature>
<organism evidence="5 6">
    <name type="scientific">Phyllotreta striolata</name>
    <name type="common">Striped flea beetle</name>
    <name type="synonym">Crioceris striolata</name>
    <dbReference type="NCBI Taxonomy" id="444603"/>
    <lineage>
        <taxon>Eukaryota</taxon>
        <taxon>Metazoa</taxon>
        <taxon>Ecdysozoa</taxon>
        <taxon>Arthropoda</taxon>
        <taxon>Hexapoda</taxon>
        <taxon>Insecta</taxon>
        <taxon>Pterygota</taxon>
        <taxon>Neoptera</taxon>
        <taxon>Endopterygota</taxon>
        <taxon>Coleoptera</taxon>
        <taxon>Polyphaga</taxon>
        <taxon>Cucujiformia</taxon>
        <taxon>Chrysomeloidea</taxon>
        <taxon>Chrysomelidae</taxon>
        <taxon>Galerucinae</taxon>
        <taxon>Alticini</taxon>
        <taxon>Phyllotreta</taxon>
    </lineage>
</organism>
<dbReference type="InterPro" id="IPR027417">
    <property type="entry name" value="P-loop_NTPase"/>
</dbReference>
<comment type="similarity">
    <text evidence="1">Belongs to the thymidylate kinase family.</text>
</comment>
<proteinExistence type="inferred from homology"/>
<sequence>MANHFHLHKTLESTMSTLEKPEYRAIPAVKELLTMYETTRQELENKVGAKKHSFIVLEGLDGSGKSTVARILANRLNARYWQSPTKRIKNSKDFLHQDTLIQLRNAFYSLGNYIAALEVRALLPDSPVIMDRFWHSTSAFAIARAGPLEIEMPSKIYEWPEDLLKPDLVLLLDLDEAVRWERISHRVHLTPQELLLECAEYREKTNLPVEDHSIFYNPISDHVNNLLTMNLFFKTFIFLNILRNFDCLILQQGKTNVVHKDVNDTDLPILYPRAATILKLFEEPQNENYQGVRELLDYYHKAEMKKNEFLSSGGAKKHPLILLEGLAGSGKTTISEALAKLINGTQVHSPLHTLKKFEINFFHNRLLNNAYQQLAQYLTAMEILPLLQNGPVVLDRYYPSTTTYCIGRLMYYRPKEYSMPPKGAEIYNCPEDLMRPDIMFFLDVDEEERVRRLLYRTKKLDAKLGANEKFLLNHSDYRQYVLLAYKNLDNPPMIMVDNNLPLTEVVDDVYKKVLPLLK</sequence>
<dbReference type="OrthoDB" id="425602at2759"/>
<name>A0A9N9XP97_PHYSR</name>
<evidence type="ECO:0000259" key="4">
    <source>
        <dbReference type="Pfam" id="PF02223"/>
    </source>
</evidence>
<dbReference type="Gene3D" id="3.40.50.300">
    <property type="entry name" value="P-loop containing nucleotide triphosphate hydrolases"/>
    <property type="match status" value="2"/>
</dbReference>
<feature type="domain" description="Thymidylate kinase-like" evidence="4">
    <location>
        <begin position="57"/>
        <end position="224"/>
    </location>
</feature>
<dbReference type="SUPFAM" id="SSF52540">
    <property type="entry name" value="P-loop containing nucleoside triphosphate hydrolases"/>
    <property type="match status" value="2"/>
</dbReference>
<dbReference type="EMBL" id="OU900095">
    <property type="protein sequence ID" value="CAG9859617.1"/>
    <property type="molecule type" value="Genomic_DNA"/>
</dbReference>
<dbReference type="PANTHER" id="PTHR10344:SF4">
    <property type="entry name" value="UMP-CMP KINASE 2, MITOCHONDRIAL"/>
    <property type="match status" value="1"/>
</dbReference>
<evidence type="ECO:0000256" key="2">
    <source>
        <dbReference type="ARBA" id="ARBA00022741"/>
    </source>
</evidence>
<protein>
    <recommendedName>
        <fullName evidence="4">Thymidylate kinase-like domain-containing protein</fullName>
    </recommendedName>
</protein>
<dbReference type="GO" id="GO:0006235">
    <property type="term" value="P:dTTP biosynthetic process"/>
    <property type="evidence" value="ECO:0007669"/>
    <property type="project" value="TreeGrafter"/>
</dbReference>
<evidence type="ECO:0000256" key="3">
    <source>
        <dbReference type="ARBA" id="ARBA00022840"/>
    </source>
</evidence>
<dbReference type="InterPro" id="IPR039430">
    <property type="entry name" value="Thymidylate_kin-like_dom"/>
</dbReference>
<dbReference type="GO" id="GO:0006227">
    <property type="term" value="P:dUDP biosynthetic process"/>
    <property type="evidence" value="ECO:0007669"/>
    <property type="project" value="TreeGrafter"/>
</dbReference>
<dbReference type="AlphaFoldDB" id="A0A9N9XP97"/>
<dbReference type="Proteomes" id="UP001153712">
    <property type="component" value="Chromosome 2"/>
</dbReference>
<keyword evidence="6" id="KW-1185">Reference proteome</keyword>
<dbReference type="GO" id="GO:0006233">
    <property type="term" value="P:dTDP biosynthetic process"/>
    <property type="evidence" value="ECO:0007669"/>
    <property type="project" value="TreeGrafter"/>
</dbReference>
<reference evidence="5" key="1">
    <citation type="submission" date="2022-01" db="EMBL/GenBank/DDBJ databases">
        <authorList>
            <person name="King R."/>
        </authorList>
    </citation>
    <scope>NUCLEOTIDE SEQUENCE</scope>
</reference>
<evidence type="ECO:0000256" key="1">
    <source>
        <dbReference type="ARBA" id="ARBA00009776"/>
    </source>
</evidence>
<keyword evidence="3" id="KW-0067">ATP-binding</keyword>
<evidence type="ECO:0000313" key="6">
    <source>
        <dbReference type="Proteomes" id="UP001153712"/>
    </source>
</evidence>
<dbReference type="GO" id="GO:0004798">
    <property type="term" value="F:dTMP kinase activity"/>
    <property type="evidence" value="ECO:0007669"/>
    <property type="project" value="TreeGrafter"/>
</dbReference>
<dbReference type="Pfam" id="PF02223">
    <property type="entry name" value="Thymidylate_kin"/>
    <property type="match status" value="2"/>
</dbReference>
<accession>A0A9N9XP97</accession>